<gene>
    <name evidence="10" type="ORF">TRICI_002113</name>
</gene>
<feature type="region of interest" description="Disordered" evidence="6">
    <location>
        <begin position="850"/>
        <end position="882"/>
    </location>
</feature>
<feature type="transmembrane region" description="Helical" evidence="7">
    <location>
        <begin position="456"/>
        <end position="477"/>
    </location>
</feature>
<dbReference type="PANTHER" id="PTHR10783">
    <property type="entry name" value="XENOTROPIC AND POLYTROPIC RETROVIRUS RECEPTOR 1-RELATED"/>
    <property type="match status" value="1"/>
</dbReference>
<evidence type="ECO:0000256" key="5">
    <source>
        <dbReference type="ARBA" id="ARBA00023136"/>
    </source>
</evidence>
<evidence type="ECO:0000256" key="2">
    <source>
        <dbReference type="ARBA" id="ARBA00009665"/>
    </source>
</evidence>
<feature type="region of interest" description="Disordered" evidence="6">
    <location>
        <begin position="898"/>
        <end position="936"/>
    </location>
</feature>
<evidence type="ECO:0000313" key="11">
    <source>
        <dbReference type="Proteomes" id="UP000761534"/>
    </source>
</evidence>
<dbReference type="AlphaFoldDB" id="A0A642VC01"/>
<feature type="compositionally biased region" description="Polar residues" evidence="6">
    <location>
        <begin position="61"/>
        <end position="73"/>
    </location>
</feature>
<dbReference type="PROSITE" id="PS51380">
    <property type="entry name" value="EXS"/>
    <property type="match status" value="1"/>
</dbReference>
<dbReference type="GO" id="GO:0016036">
    <property type="term" value="P:cellular response to phosphate starvation"/>
    <property type="evidence" value="ECO:0007669"/>
    <property type="project" value="TreeGrafter"/>
</dbReference>
<evidence type="ECO:0000259" key="8">
    <source>
        <dbReference type="PROSITE" id="PS51380"/>
    </source>
</evidence>
<feature type="compositionally biased region" description="Low complexity" evidence="6">
    <location>
        <begin position="138"/>
        <end position="147"/>
    </location>
</feature>
<organism evidence="10 11">
    <name type="scientific">Trichomonascus ciferrii</name>
    <dbReference type="NCBI Taxonomy" id="44093"/>
    <lineage>
        <taxon>Eukaryota</taxon>
        <taxon>Fungi</taxon>
        <taxon>Dikarya</taxon>
        <taxon>Ascomycota</taxon>
        <taxon>Saccharomycotina</taxon>
        <taxon>Dipodascomycetes</taxon>
        <taxon>Dipodascales</taxon>
        <taxon>Trichomonascaceae</taxon>
        <taxon>Trichomonascus</taxon>
        <taxon>Trichomonascus ciferrii complex</taxon>
    </lineage>
</organism>
<feature type="compositionally biased region" description="Basic and acidic residues" evidence="6">
    <location>
        <begin position="81"/>
        <end position="96"/>
    </location>
</feature>
<feature type="transmembrane region" description="Helical" evidence="7">
    <location>
        <begin position="688"/>
        <end position="712"/>
    </location>
</feature>
<keyword evidence="3 7" id="KW-0812">Transmembrane</keyword>
<feature type="compositionally biased region" description="Acidic residues" evidence="6">
    <location>
        <begin position="913"/>
        <end position="930"/>
    </location>
</feature>
<feature type="domain" description="SPX" evidence="9">
    <location>
        <begin position="1"/>
        <end position="364"/>
    </location>
</feature>
<accession>A0A642VC01</accession>
<comment type="similarity">
    <text evidence="2">Belongs to the SYG1 (TC 2.A.94) family.</text>
</comment>
<evidence type="ECO:0000256" key="1">
    <source>
        <dbReference type="ARBA" id="ARBA00004141"/>
    </source>
</evidence>
<keyword evidence="11" id="KW-1185">Reference proteome</keyword>
<dbReference type="PROSITE" id="PS51382">
    <property type="entry name" value="SPX"/>
    <property type="match status" value="1"/>
</dbReference>
<name>A0A642VC01_9ASCO</name>
<feature type="transmembrane region" description="Helical" evidence="7">
    <location>
        <begin position="498"/>
        <end position="520"/>
    </location>
</feature>
<dbReference type="EMBL" id="SWFS01000147">
    <property type="protein sequence ID" value="KAA8915731.1"/>
    <property type="molecule type" value="Genomic_DNA"/>
</dbReference>
<dbReference type="GO" id="GO:0006817">
    <property type="term" value="P:phosphate ion transport"/>
    <property type="evidence" value="ECO:0007669"/>
    <property type="project" value="TreeGrafter"/>
</dbReference>
<dbReference type="Pfam" id="PF03124">
    <property type="entry name" value="EXS"/>
    <property type="match status" value="1"/>
</dbReference>
<proteinExistence type="inferred from homology"/>
<feature type="domain" description="EXS" evidence="8">
    <location>
        <begin position="619"/>
        <end position="815"/>
    </location>
</feature>
<evidence type="ECO:0000256" key="4">
    <source>
        <dbReference type="ARBA" id="ARBA00022989"/>
    </source>
</evidence>
<evidence type="ECO:0000256" key="6">
    <source>
        <dbReference type="SAM" id="MobiDB-lite"/>
    </source>
</evidence>
<feature type="transmembrane region" description="Helical" evidence="7">
    <location>
        <begin position="417"/>
        <end position="436"/>
    </location>
</feature>
<sequence>MSTVKQTGKDIHASELVTFDDVLPGEPITNIFPQGGKKRLKKLVKNSIPQTAKIPHVIKTPKSQDQGTAQSDSALPGNHETLSERTEHDVKTEPLKQAEYGTMSNGEETSEEQSRDTISGTGSIRLPPPALQHDTSRRSSAPVARRPQVGPRLNDRSPLLSPTYEGPTSAPVISDRDTTAIESQMSKIASEKDFLSWLDSELDKIENFYLEKESEAIEKFLILQDQLHKLQNHRRRSKHKPTTTLNRAAKGTKLILIRKIGLPSLPVMMHNWVSSEKENLDRMHDMEDHNAATGESHTDDYSRQKGSKVVYGDAKRQLKSALSEYYRSLELLKGYRALNQTGIRKMIKKFDKTTNRAESAAYMEKVKSSEFAKSDVLDNLTAKTEDLYARYFENGNHKQAVEKLRSKVYPAQHYSEMFTSGLFLGFSVPLFIQALYIGIKHLVEGTHPDTTYLFQVWGGFFIVNLMLILFTLNLYAWTKYKINYPFIFEFDQRHFLDYRQYGEIPAFLMFLLSLFAWLTFNDFFPDTYPARYFPPIYLGIAVFIWFLPLPLLHYRSRRWLLVAFWRLLLSGLYPVEFRDFFLGDILTSMTYSVSNASFFFCLYANHWGDVFPGSRQVAKCTSSHSRLLGFLNCLPGIWRFMQCLRRFGDTSDWFPHLANAGKYSFQILYYVFLSIIRIDKGHSNTLRALFITFASINAVYSSIWDVLMDFSLVQPESRNYLLRDELGFPSKIPYYAIMVIDPILRFNWVFYAAYSRQIQQSAKISFIVALIEVIRRFLWVFFRVENEHCTNVSRFRASRDLTLPYQIAMRPKEEKRESNETPSGDSSALCRRSLIYRRAATTAFDVLNRDEEHTGGVSENLPGGRRFSEHEPQQPSRLQRRGTIASIATPVMRAVGAAHARDFERRNVPAYPEADDDDEEDDEYESESELETTNNT</sequence>
<evidence type="ECO:0000313" key="10">
    <source>
        <dbReference type="EMBL" id="KAA8915731.1"/>
    </source>
</evidence>
<evidence type="ECO:0008006" key="12">
    <source>
        <dbReference type="Google" id="ProtNLM"/>
    </source>
</evidence>
<feature type="region of interest" description="Disordered" evidence="6">
    <location>
        <begin position="52"/>
        <end position="173"/>
    </location>
</feature>
<protein>
    <recommendedName>
        <fullName evidence="12">EXS domain-containing protein</fullName>
    </recommendedName>
</protein>
<keyword evidence="5 7" id="KW-0472">Membrane</keyword>
<dbReference type="InterPro" id="IPR004331">
    <property type="entry name" value="SPX_dom"/>
</dbReference>
<dbReference type="Pfam" id="PF03105">
    <property type="entry name" value="SPX"/>
    <property type="match status" value="1"/>
</dbReference>
<dbReference type="GO" id="GO:0005794">
    <property type="term" value="C:Golgi apparatus"/>
    <property type="evidence" value="ECO:0007669"/>
    <property type="project" value="TreeGrafter"/>
</dbReference>
<keyword evidence="4 7" id="KW-1133">Transmembrane helix</keyword>
<dbReference type="Proteomes" id="UP000761534">
    <property type="component" value="Unassembled WGS sequence"/>
</dbReference>
<dbReference type="VEuPathDB" id="FungiDB:TRICI_002113"/>
<evidence type="ECO:0000259" key="9">
    <source>
        <dbReference type="PROSITE" id="PS51382"/>
    </source>
</evidence>
<comment type="subcellular location">
    <subcellularLocation>
        <location evidence="1">Membrane</location>
        <topology evidence="1">Multi-pass membrane protein</topology>
    </subcellularLocation>
</comment>
<dbReference type="InterPro" id="IPR004342">
    <property type="entry name" value="EXS_C"/>
</dbReference>
<feature type="transmembrane region" description="Helical" evidence="7">
    <location>
        <begin position="732"/>
        <end position="752"/>
    </location>
</feature>
<dbReference type="CDD" id="cd14475">
    <property type="entry name" value="SPX_SYG1_like"/>
    <property type="match status" value="1"/>
</dbReference>
<dbReference type="OrthoDB" id="9970435at2759"/>
<reference evidence="10" key="1">
    <citation type="journal article" date="2019" name="G3 (Bethesda)">
        <title>Genome Assemblies of Two Rare Opportunistic Yeast Pathogens: Diutina rugosa (syn. Candida rugosa) and Trichomonascus ciferrii (syn. Candida ciferrii).</title>
        <authorList>
            <person name="Mixao V."/>
            <person name="Saus E."/>
            <person name="Hansen A.P."/>
            <person name="Lass-Florl C."/>
            <person name="Gabaldon T."/>
        </authorList>
    </citation>
    <scope>NUCLEOTIDE SEQUENCE</scope>
    <source>
        <strain evidence="10">CBS 4856</strain>
    </source>
</reference>
<feature type="transmembrane region" description="Helical" evidence="7">
    <location>
        <begin position="532"/>
        <end position="552"/>
    </location>
</feature>
<dbReference type="GO" id="GO:0000822">
    <property type="term" value="F:inositol hexakisphosphate binding"/>
    <property type="evidence" value="ECO:0007669"/>
    <property type="project" value="TreeGrafter"/>
</dbReference>
<evidence type="ECO:0000256" key="3">
    <source>
        <dbReference type="ARBA" id="ARBA00022692"/>
    </source>
</evidence>
<dbReference type="PANTHER" id="PTHR10783:SF103">
    <property type="entry name" value="SOLUTE CARRIER FAMILY 53 MEMBER 1"/>
    <property type="match status" value="1"/>
</dbReference>
<evidence type="ECO:0000256" key="7">
    <source>
        <dbReference type="SAM" id="Phobius"/>
    </source>
</evidence>
<comment type="caution">
    <text evidence="10">The sequence shown here is derived from an EMBL/GenBank/DDBJ whole genome shotgun (WGS) entry which is preliminary data.</text>
</comment>
<dbReference type="GO" id="GO:0005886">
    <property type="term" value="C:plasma membrane"/>
    <property type="evidence" value="ECO:0007669"/>
    <property type="project" value="TreeGrafter"/>
</dbReference>